<keyword evidence="8" id="KW-1185">Reference proteome</keyword>
<evidence type="ECO:0000256" key="2">
    <source>
        <dbReference type="ARBA" id="ARBA00010400"/>
    </source>
</evidence>
<organism evidence="7 8">
    <name type="scientific">Phytophthora boehmeriae</name>
    <dbReference type="NCBI Taxonomy" id="109152"/>
    <lineage>
        <taxon>Eukaryota</taxon>
        <taxon>Sar</taxon>
        <taxon>Stramenopiles</taxon>
        <taxon>Oomycota</taxon>
        <taxon>Peronosporomycetes</taxon>
        <taxon>Peronosporales</taxon>
        <taxon>Peronosporaceae</taxon>
        <taxon>Phytophthora</taxon>
    </lineage>
</organism>
<evidence type="ECO:0000256" key="5">
    <source>
        <dbReference type="RuleBase" id="RU367124"/>
    </source>
</evidence>
<dbReference type="GO" id="GO:0005576">
    <property type="term" value="C:extracellular region"/>
    <property type="evidence" value="ECO:0007669"/>
    <property type="project" value="UniProtKB-SubCell"/>
</dbReference>
<proteinExistence type="inferred from homology"/>
<keyword evidence="4 5" id="KW-0732">Signal</keyword>
<feature type="chain" id="PRO_5035964923" description="RxLR effector protein" evidence="5">
    <location>
        <begin position="23"/>
        <end position="139"/>
    </location>
</feature>
<comment type="domain">
    <text evidence="5">The RxLR-dEER motif acts to carry the protein into the host cell cytoplasm through binding to cell surface phosphatidylinositol-3-phosphate.</text>
</comment>
<feature type="signal peptide" evidence="5">
    <location>
        <begin position="1"/>
        <end position="22"/>
    </location>
</feature>
<dbReference type="EMBL" id="JAGDFL010000291">
    <property type="protein sequence ID" value="KAG7394194.1"/>
    <property type="molecule type" value="Genomic_DNA"/>
</dbReference>
<evidence type="ECO:0000256" key="1">
    <source>
        <dbReference type="ARBA" id="ARBA00004613"/>
    </source>
</evidence>
<evidence type="ECO:0000256" key="3">
    <source>
        <dbReference type="ARBA" id="ARBA00022525"/>
    </source>
</evidence>
<name>A0A8T1WNY4_9STRA</name>
<dbReference type="OrthoDB" id="144003at2759"/>
<feature type="compositionally biased region" description="Acidic residues" evidence="6">
    <location>
        <begin position="67"/>
        <end position="85"/>
    </location>
</feature>
<evidence type="ECO:0000256" key="6">
    <source>
        <dbReference type="SAM" id="MobiDB-lite"/>
    </source>
</evidence>
<dbReference type="Proteomes" id="UP000693981">
    <property type="component" value="Unassembled WGS sequence"/>
</dbReference>
<sequence length="139" mass="14887">MRLHSFLLVAAATILASTDVFSASTDFAQSKLSPAILTAAAPAASSLDGAKKNGNGQRSLRTSKMADEDEVEADEDSDNDEDDEERGITVLSASTTAKALRKFLKEHRIISKQTSKNLKMSGLSVDEIASMHAKYVRLG</sequence>
<accession>A0A8T1WNY4</accession>
<evidence type="ECO:0000256" key="4">
    <source>
        <dbReference type="ARBA" id="ARBA00022729"/>
    </source>
</evidence>
<dbReference type="AlphaFoldDB" id="A0A8T1WNY4"/>
<feature type="region of interest" description="Disordered" evidence="6">
    <location>
        <begin position="42"/>
        <end position="90"/>
    </location>
</feature>
<dbReference type="Pfam" id="PF16810">
    <property type="entry name" value="RXLR"/>
    <property type="match status" value="1"/>
</dbReference>
<comment type="caution">
    <text evidence="7">The sequence shown here is derived from an EMBL/GenBank/DDBJ whole genome shotgun (WGS) entry which is preliminary data.</text>
</comment>
<evidence type="ECO:0000313" key="8">
    <source>
        <dbReference type="Proteomes" id="UP000693981"/>
    </source>
</evidence>
<comment type="similarity">
    <text evidence="2 5">Belongs to the RxLR effector family.</text>
</comment>
<comment type="function">
    <text evidence="5">Effector that suppresses plant defense responses during pathogen infection.</text>
</comment>
<dbReference type="InterPro" id="IPR031825">
    <property type="entry name" value="RXLR"/>
</dbReference>
<gene>
    <name evidence="7" type="ORF">PHYBOEH_005558</name>
</gene>
<protein>
    <recommendedName>
        <fullName evidence="5">RxLR effector protein</fullName>
    </recommendedName>
</protein>
<reference evidence="7" key="1">
    <citation type="submission" date="2021-02" db="EMBL/GenBank/DDBJ databases">
        <authorList>
            <person name="Palmer J.M."/>
        </authorList>
    </citation>
    <scope>NUCLEOTIDE SEQUENCE</scope>
    <source>
        <strain evidence="7">SCRP23</strain>
    </source>
</reference>
<keyword evidence="3 5" id="KW-0964">Secreted</keyword>
<comment type="subcellular location">
    <subcellularLocation>
        <location evidence="1 5">Secreted</location>
    </subcellularLocation>
</comment>
<evidence type="ECO:0000313" key="7">
    <source>
        <dbReference type="EMBL" id="KAG7394194.1"/>
    </source>
</evidence>